<organism evidence="2 3">
    <name type="scientific">Methylomonas methanica</name>
    <dbReference type="NCBI Taxonomy" id="421"/>
    <lineage>
        <taxon>Bacteria</taxon>
        <taxon>Pseudomonadati</taxon>
        <taxon>Pseudomonadota</taxon>
        <taxon>Gammaproteobacteria</taxon>
        <taxon>Methylococcales</taxon>
        <taxon>Methylococcaceae</taxon>
        <taxon>Methylomonas</taxon>
    </lineage>
</organism>
<evidence type="ECO:0000313" key="2">
    <source>
        <dbReference type="EMBL" id="OAI00370.1"/>
    </source>
</evidence>
<accession>A0A177M5N5</accession>
<dbReference type="InterPro" id="IPR025693">
    <property type="entry name" value="Gly-zipper_OmpA-like_dom"/>
</dbReference>
<dbReference type="Pfam" id="PF13436">
    <property type="entry name" value="Gly-zipper_OmpA"/>
    <property type="match status" value="1"/>
</dbReference>
<dbReference type="Proteomes" id="UP000077763">
    <property type="component" value="Unassembled WGS sequence"/>
</dbReference>
<feature type="domain" description="Glycine-zipper-containing OmpA-like membrane" evidence="1">
    <location>
        <begin position="63"/>
        <end position="105"/>
    </location>
</feature>
<evidence type="ECO:0000313" key="3">
    <source>
        <dbReference type="Proteomes" id="UP000077763"/>
    </source>
</evidence>
<protein>
    <recommendedName>
        <fullName evidence="1">Glycine-zipper-containing OmpA-like membrane domain-containing protein</fullName>
    </recommendedName>
</protein>
<sequence length="129" mass="13190">MTQNYLPTMLVLATLTSGCASMSGWHPIIDPRLDQHPDTTQRDMVECKSLAEQASDITKEIGMGAGVGAVTGAAGGAAVGAIAGSAATGAAGGAILAIPAGLWEGYKANEGFKRAFKTCMRQRGHTLVN</sequence>
<dbReference type="RefSeq" id="WP_064037866.1">
    <property type="nucleotide sequence ID" value="NZ_LUUH01000077.1"/>
</dbReference>
<proteinExistence type="predicted"/>
<reference evidence="2 3" key="1">
    <citation type="submission" date="2016-03" db="EMBL/GenBank/DDBJ databases">
        <authorList>
            <person name="Ploux O."/>
        </authorList>
    </citation>
    <scope>NUCLEOTIDE SEQUENCE [LARGE SCALE GENOMIC DNA]</scope>
    <source>
        <strain evidence="2 3">R-45371</strain>
    </source>
</reference>
<comment type="caution">
    <text evidence="2">The sequence shown here is derived from an EMBL/GenBank/DDBJ whole genome shotgun (WGS) entry which is preliminary data.</text>
</comment>
<dbReference type="AlphaFoldDB" id="A0A177M5N5"/>
<evidence type="ECO:0000259" key="1">
    <source>
        <dbReference type="Pfam" id="PF13436"/>
    </source>
</evidence>
<name>A0A177M5N5_METMH</name>
<gene>
    <name evidence="2" type="ORF">A1353_01350</name>
</gene>
<dbReference type="EMBL" id="LUUH01000077">
    <property type="protein sequence ID" value="OAI00370.1"/>
    <property type="molecule type" value="Genomic_DNA"/>
</dbReference>